<dbReference type="RefSeq" id="WP_369704653.1">
    <property type="nucleotide sequence ID" value="NZ_JBGEWD010000010.1"/>
</dbReference>
<comment type="caution">
    <text evidence="8">The sequence shown here is derived from an EMBL/GenBank/DDBJ whole genome shotgun (WGS) entry which is preliminary data.</text>
</comment>
<keyword evidence="2" id="KW-0408">Iron</keyword>
<dbReference type="EC" id="4.2.1.9" evidence="8"/>
<dbReference type="InterPro" id="IPR056740">
    <property type="entry name" value="ILV_EDD_C"/>
</dbReference>
<keyword evidence="2" id="KW-0001">2Fe-2S</keyword>
<protein>
    <submittedName>
        <fullName evidence="8">Dihydroxy-acid dehydratase</fullName>
        <ecNumber evidence="8">4.2.1.9</ecNumber>
    </submittedName>
</protein>
<dbReference type="Gene3D" id="3.50.30.80">
    <property type="entry name" value="IlvD/EDD C-terminal domain-like"/>
    <property type="match status" value="1"/>
</dbReference>
<evidence type="ECO:0000313" key="8">
    <source>
        <dbReference type="EMBL" id="MEY8000762.1"/>
    </source>
</evidence>
<dbReference type="SUPFAM" id="SSF143975">
    <property type="entry name" value="IlvD/EDD N-terminal domain-like"/>
    <property type="match status" value="1"/>
</dbReference>
<dbReference type="Proteomes" id="UP001564657">
    <property type="component" value="Unassembled WGS sequence"/>
</dbReference>
<keyword evidence="2" id="KW-0479">Metal-binding</keyword>
<dbReference type="EMBL" id="JBGEWD010000010">
    <property type="protein sequence ID" value="MEY8000762.1"/>
    <property type="molecule type" value="Genomic_DNA"/>
</dbReference>
<sequence length="574" mass="62970">MVYTQKCKHARQIWSQHDALQLGMDWDEEDLEKPQILIDDVFGESHPGSFHLSKLAKETSIGVYEKGGRPANFHVTDICDGWAQGHDGMNYILASREIIADMVELHASCSPWDGLILISSCDKAVPAHLKAAARLNLPTIFIPGGSMRPGPDMSTSVKGGEVSLREEENDISKQEIMNYKLTGCPSCGSCQFMGTASTMQCMAEALGLALPAAALSPATMRDITAMSKLAGRQIMNLIEKNIRARDILTPEAFKNAIIVHAAIGGSTNALIHLPAIAHEMGYKLNPAIFDETNHKIPHICNIAPSGKYPTETLWFAGGIPMVQWVLRDYLDLNVMTVTGKTLGENLGKLHKEGFFDRIYGYLRNYGLKREDIIKPINETKTYGSVAVLKGNLAPEGAVIKYSAVSKDMMHHMGPAKVFDSEEDCHEAIVKGKIEPGMVLFIRYEGPRGSGMPEMLMTTEAMMCDPKISGSTVLITDGRYSGATRGPCVGHVSPEAEVGGPIALVQDNDLIELDIDSRTLRIIGIKGKECSAKEIDEILLKRKANWKPPKHHERYGVFKRYTEHAASAMSGAYME</sequence>
<keyword evidence="4 8" id="KW-0456">Lyase</keyword>
<gene>
    <name evidence="8" type="primary">ilvD</name>
    <name evidence="8" type="ORF">AB8U03_11225</name>
</gene>
<evidence type="ECO:0000259" key="6">
    <source>
        <dbReference type="Pfam" id="PF00920"/>
    </source>
</evidence>
<dbReference type="PANTHER" id="PTHR43661">
    <property type="entry name" value="D-XYLONATE DEHYDRATASE"/>
    <property type="match status" value="1"/>
</dbReference>
<dbReference type="InterPro" id="IPR020558">
    <property type="entry name" value="DiOHA_6PGluconate_deHydtase_CS"/>
</dbReference>
<feature type="domain" description="Dihydroxy-acid/6-phosphogluconate dehydratase C-terminal" evidence="7">
    <location>
        <begin position="372"/>
        <end position="571"/>
    </location>
</feature>
<dbReference type="InterPro" id="IPR042096">
    <property type="entry name" value="Dihydro-acid_dehy_C"/>
</dbReference>
<dbReference type="GO" id="GO:0004160">
    <property type="term" value="F:dihydroxy-acid dehydratase activity"/>
    <property type="evidence" value="ECO:0007669"/>
    <property type="project" value="UniProtKB-EC"/>
</dbReference>
<reference evidence="8 9" key="1">
    <citation type="submission" date="2024-08" db="EMBL/GenBank/DDBJ databases">
        <title>Clostridium lapicellarii sp. nov., and Clostridium renhuaiense sp. nov., two species isolated from the mud in a fermentation cellar used for producing sauce-flavour Chinese liquors.</title>
        <authorList>
            <person name="Yang F."/>
            <person name="Wang H."/>
            <person name="Chen L.Q."/>
            <person name="Zhou N."/>
            <person name="Lu J.J."/>
            <person name="Pu X.X."/>
            <person name="Wan B."/>
            <person name="Wang L."/>
            <person name="Liu S.J."/>
        </authorList>
    </citation>
    <scope>NUCLEOTIDE SEQUENCE [LARGE SCALE GENOMIC DNA]</scope>
    <source>
        <strain evidence="8 9">MT-5</strain>
    </source>
</reference>
<dbReference type="SUPFAM" id="SSF52016">
    <property type="entry name" value="LeuD/IlvD-like"/>
    <property type="match status" value="1"/>
</dbReference>
<dbReference type="PANTHER" id="PTHR43661:SF3">
    <property type="entry name" value="D-XYLONATE DEHYDRATASE YAGF-RELATED"/>
    <property type="match status" value="1"/>
</dbReference>
<organism evidence="8 9">
    <name type="scientific">Clostridium moutaii</name>
    <dbReference type="NCBI Taxonomy" id="3240932"/>
    <lineage>
        <taxon>Bacteria</taxon>
        <taxon>Bacillati</taxon>
        <taxon>Bacillota</taxon>
        <taxon>Clostridia</taxon>
        <taxon>Eubacteriales</taxon>
        <taxon>Clostridiaceae</taxon>
        <taxon>Clostridium</taxon>
    </lineage>
</organism>
<accession>A0ABV4BRR5</accession>
<evidence type="ECO:0000256" key="3">
    <source>
        <dbReference type="ARBA" id="ARBA00023014"/>
    </source>
</evidence>
<feature type="domain" description="Dihydroxy-acid/6-phosphogluconate dehydratase N-terminal" evidence="6">
    <location>
        <begin position="33"/>
        <end position="345"/>
    </location>
</feature>
<keyword evidence="5" id="KW-0028">Amino-acid biosynthesis</keyword>
<keyword evidence="9" id="KW-1185">Reference proteome</keyword>
<dbReference type="Pfam" id="PF00920">
    <property type="entry name" value="ILVD_EDD_N"/>
    <property type="match status" value="1"/>
</dbReference>
<evidence type="ECO:0000256" key="2">
    <source>
        <dbReference type="ARBA" id="ARBA00022714"/>
    </source>
</evidence>
<dbReference type="InterPro" id="IPR000581">
    <property type="entry name" value="ILV_EDD_N"/>
</dbReference>
<dbReference type="Pfam" id="PF24877">
    <property type="entry name" value="ILV_EDD_C"/>
    <property type="match status" value="1"/>
</dbReference>
<dbReference type="InterPro" id="IPR037237">
    <property type="entry name" value="IlvD/EDD_N"/>
</dbReference>
<evidence type="ECO:0000256" key="4">
    <source>
        <dbReference type="ARBA" id="ARBA00023239"/>
    </source>
</evidence>
<proteinExistence type="inferred from homology"/>
<evidence type="ECO:0000313" key="9">
    <source>
        <dbReference type="Proteomes" id="UP001564657"/>
    </source>
</evidence>
<keyword evidence="5" id="KW-0100">Branched-chain amino acid biosynthesis</keyword>
<evidence type="ECO:0000259" key="7">
    <source>
        <dbReference type="Pfam" id="PF24877"/>
    </source>
</evidence>
<keyword evidence="3" id="KW-0411">Iron-sulfur</keyword>
<evidence type="ECO:0000256" key="5">
    <source>
        <dbReference type="ARBA" id="ARBA00023304"/>
    </source>
</evidence>
<dbReference type="PROSITE" id="PS00886">
    <property type="entry name" value="ILVD_EDD_1"/>
    <property type="match status" value="1"/>
</dbReference>
<name>A0ABV4BRR5_9CLOT</name>
<evidence type="ECO:0000256" key="1">
    <source>
        <dbReference type="ARBA" id="ARBA00006486"/>
    </source>
</evidence>
<comment type="similarity">
    <text evidence="1">Belongs to the IlvD/Edd family.</text>
</comment>